<dbReference type="InterPro" id="IPR006879">
    <property type="entry name" value="YdjC-like"/>
</dbReference>
<dbReference type="EMBL" id="JACXAA010000020">
    <property type="protein sequence ID" value="MBD2757352.1"/>
    <property type="molecule type" value="Genomic_DNA"/>
</dbReference>
<dbReference type="PANTHER" id="PTHR31609">
    <property type="entry name" value="YDJC DEACETYLASE FAMILY MEMBER"/>
    <property type="match status" value="1"/>
</dbReference>
<keyword evidence="5" id="KW-0119">Carbohydrate metabolism</keyword>
<dbReference type="PANTHER" id="PTHR31609:SF1">
    <property type="entry name" value="CARBOHYDRATE DEACETYLASE"/>
    <property type="match status" value="1"/>
</dbReference>
<reference evidence="6" key="1">
    <citation type="submission" date="2020-09" db="EMBL/GenBank/DDBJ databases">
        <authorList>
            <person name="Kim M.K."/>
        </authorList>
    </citation>
    <scope>NUCLEOTIDE SEQUENCE</scope>
    <source>
        <strain evidence="6">BT704</strain>
    </source>
</reference>
<comment type="caution">
    <text evidence="6">The sequence shown here is derived from an EMBL/GenBank/DDBJ whole genome shotgun (WGS) entry which is preliminary data.</text>
</comment>
<evidence type="ECO:0000256" key="1">
    <source>
        <dbReference type="ARBA" id="ARBA00001946"/>
    </source>
</evidence>
<sequence length="290" mass="33115">MNPTERLGYTQSTKLLIIHADDFGLAQSENAATIMALEQGSVNSSSIMVPCAWFPESAAYSKAQPAADLGIHLTLTSEWTYYRWRPVLPAHEVPSLVDEQGFLHDSVEKLSRYATLPDIEKELRAQIERGKQFGIAPTHLDSHMFGLVAKPEFLTVYLKLGREFGLPLLLNRDFILRTAGYDIRPYITDQYLLVDYLYSAEPQDYEAGMISFYTKTLQNLQPGLSVVLLHPAYNNAEMQAITVDHPYWAADWRQYDVDFFTSPACQKILEEQQIQLITWREIRDKLSTET</sequence>
<proteinExistence type="predicted"/>
<dbReference type="AlphaFoldDB" id="A0A927B8X3"/>
<dbReference type="InterPro" id="IPR011330">
    <property type="entry name" value="Glyco_hydro/deAcase_b/a-brl"/>
</dbReference>
<evidence type="ECO:0000256" key="5">
    <source>
        <dbReference type="ARBA" id="ARBA00023277"/>
    </source>
</evidence>
<dbReference type="GO" id="GO:0016787">
    <property type="term" value="F:hydrolase activity"/>
    <property type="evidence" value="ECO:0007669"/>
    <property type="project" value="UniProtKB-KW"/>
</dbReference>
<keyword evidence="3" id="KW-0378">Hydrolase</keyword>
<dbReference type="Proteomes" id="UP000653797">
    <property type="component" value="Unassembled WGS sequence"/>
</dbReference>
<keyword evidence="2" id="KW-0479">Metal-binding</keyword>
<dbReference type="CDD" id="cd10802">
    <property type="entry name" value="YdjC_TTHB029_like"/>
    <property type="match status" value="1"/>
</dbReference>
<gene>
    <name evidence="6" type="ORF">IC230_31050</name>
</gene>
<name>A0A927B8X3_9BACT</name>
<evidence type="ECO:0000256" key="3">
    <source>
        <dbReference type="ARBA" id="ARBA00022801"/>
    </source>
</evidence>
<protein>
    <submittedName>
        <fullName evidence="6">Polysaccharide deacetylase family protein</fullName>
    </submittedName>
</protein>
<dbReference type="GO" id="GO:0005975">
    <property type="term" value="P:carbohydrate metabolic process"/>
    <property type="evidence" value="ECO:0007669"/>
    <property type="project" value="InterPro"/>
</dbReference>
<dbReference type="Pfam" id="PF04794">
    <property type="entry name" value="YdjC"/>
    <property type="match status" value="1"/>
</dbReference>
<keyword evidence="4" id="KW-0460">Magnesium</keyword>
<evidence type="ECO:0000256" key="4">
    <source>
        <dbReference type="ARBA" id="ARBA00022842"/>
    </source>
</evidence>
<keyword evidence="7" id="KW-1185">Reference proteome</keyword>
<dbReference type="GO" id="GO:0019213">
    <property type="term" value="F:deacetylase activity"/>
    <property type="evidence" value="ECO:0007669"/>
    <property type="project" value="TreeGrafter"/>
</dbReference>
<evidence type="ECO:0000313" key="6">
    <source>
        <dbReference type="EMBL" id="MBD2757352.1"/>
    </source>
</evidence>
<dbReference type="GO" id="GO:0046872">
    <property type="term" value="F:metal ion binding"/>
    <property type="evidence" value="ECO:0007669"/>
    <property type="project" value="UniProtKB-KW"/>
</dbReference>
<dbReference type="SUPFAM" id="SSF88713">
    <property type="entry name" value="Glycoside hydrolase/deacetylase"/>
    <property type="match status" value="1"/>
</dbReference>
<evidence type="ECO:0000313" key="7">
    <source>
        <dbReference type="Proteomes" id="UP000653797"/>
    </source>
</evidence>
<comment type="cofactor">
    <cofactor evidence="1">
        <name>Mg(2+)</name>
        <dbReference type="ChEBI" id="CHEBI:18420"/>
    </cofactor>
</comment>
<accession>A0A927B8X3</accession>
<dbReference type="Gene3D" id="3.20.20.370">
    <property type="entry name" value="Glycoside hydrolase/deacetylase"/>
    <property type="match status" value="1"/>
</dbReference>
<organism evidence="6 7">
    <name type="scientific">Spirosoma validum</name>
    <dbReference type="NCBI Taxonomy" id="2771355"/>
    <lineage>
        <taxon>Bacteria</taxon>
        <taxon>Pseudomonadati</taxon>
        <taxon>Bacteroidota</taxon>
        <taxon>Cytophagia</taxon>
        <taxon>Cytophagales</taxon>
        <taxon>Cytophagaceae</taxon>
        <taxon>Spirosoma</taxon>
    </lineage>
</organism>
<evidence type="ECO:0000256" key="2">
    <source>
        <dbReference type="ARBA" id="ARBA00022723"/>
    </source>
</evidence>